<dbReference type="EMBL" id="GBRH01244032">
    <property type="protein sequence ID" value="JAD53863.1"/>
    <property type="molecule type" value="Transcribed_RNA"/>
</dbReference>
<evidence type="ECO:0000313" key="1">
    <source>
        <dbReference type="EMBL" id="JAD53863.1"/>
    </source>
</evidence>
<name>A0A0A9AVF7_ARUDO</name>
<sequence>MDISRHPNSQTRSILHQQLLQLIMTPSAQIRISKFLTAKCFKMTMVIMAAANKETARVEVDLMLICKVRIMAKNPSQDISVPSPVTSLIQ</sequence>
<organism evidence="1">
    <name type="scientific">Arundo donax</name>
    <name type="common">Giant reed</name>
    <name type="synonym">Donax arundinaceus</name>
    <dbReference type="NCBI Taxonomy" id="35708"/>
    <lineage>
        <taxon>Eukaryota</taxon>
        <taxon>Viridiplantae</taxon>
        <taxon>Streptophyta</taxon>
        <taxon>Embryophyta</taxon>
        <taxon>Tracheophyta</taxon>
        <taxon>Spermatophyta</taxon>
        <taxon>Magnoliopsida</taxon>
        <taxon>Liliopsida</taxon>
        <taxon>Poales</taxon>
        <taxon>Poaceae</taxon>
        <taxon>PACMAD clade</taxon>
        <taxon>Arundinoideae</taxon>
        <taxon>Arundineae</taxon>
        <taxon>Arundo</taxon>
    </lineage>
</organism>
<reference evidence="1" key="1">
    <citation type="submission" date="2014-09" db="EMBL/GenBank/DDBJ databases">
        <authorList>
            <person name="Magalhaes I.L.F."/>
            <person name="Oliveira U."/>
            <person name="Santos F.R."/>
            <person name="Vidigal T.H.D.A."/>
            <person name="Brescovit A.D."/>
            <person name="Santos A.J."/>
        </authorList>
    </citation>
    <scope>NUCLEOTIDE SEQUENCE</scope>
    <source>
        <tissue evidence="1">Shoot tissue taken approximately 20 cm above the soil surface</tissue>
    </source>
</reference>
<accession>A0A0A9AVF7</accession>
<proteinExistence type="predicted"/>
<protein>
    <submittedName>
        <fullName evidence="1">Uncharacterized protein</fullName>
    </submittedName>
</protein>
<dbReference type="AlphaFoldDB" id="A0A0A9AVF7"/>
<reference evidence="1" key="2">
    <citation type="journal article" date="2015" name="Data Brief">
        <title>Shoot transcriptome of the giant reed, Arundo donax.</title>
        <authorList>
            <person name="Barrero R.A."/>
            <person name="Guerrero F.D."/>
            <person name="Moolhuijzen P."/>
            <person name="Goolsby J.A."/>
            <person name="Tidwell J."/>
            <person name="Bellgard S.E."/>
            <person name="Bellgard M.I."/>
        </authorList>
    </citation>
    <scope>NUCLEOTIDE SEQUENCE</scope>
    <source>
        <tissue evidence="1">Shoot tissue taken approximately 20 cm above the soil surface</tissue>
    </source>
</reference>